<dbReference type="Proteomes" id="UP000235786">
    <property type="component" value="Unassembled WGS sequence"/>
</dbReference>
<evidence type="ECO:0000313" key="4">
    <source>
        <dbReference type="Proteomes" id="UP000235786"/>
    </source>
</evidence>
<evidence type="ECO:0000256" key="1">
    <source>
        <dbReference type="SAM" id="MobiDB-lite"/>
    </source>
</evidence>
<feature type="transmembrane region" description="Helical" evidence="2">
    <location>
        <begin position="63"/>
        <end position="82"/>
    </location>
</feature>
<gene>
    <name evidence="3" type="ORF">L207DRAFT_641994</name>
</gene>
<protein>
    <submittedName>
        <fullName evidence="3">Uncharacterized protein</fullName>
    </submittedName>
</protein>
<dbReference type="EMBL" id="KZ613970">
    <property type="protein sequence ID" value="PMD29882.1"/>
    <property type="molecule type" value="Genomic_DNA"/>
</dbReference>
<keyword evidence="2" id="KW-0472">Membrane</keyword>
<sequence length="370" mass="40677">MRLVFLMTCIKQYCVGYGVFQHCYDCHDVTTFWRELGLNLMFITTIMKALFSFSCSTKRDGLDVLLMCGMLLWWLGGLMLFIHKIPIESCISQTMISVFVIPSKRPAANPKHELQQLLHSAIISTVTGEVAQKVSNYIFEVSDKSKTRDAGRSRAKVVGAEWVLKWRRTSRSLSRATQHPGHGALPRSTKKLCLSTADPATVPTSLCLPSTVSMQSADSRTARSSSAKFVSSTRHASVDRRFSFDLASSPNADTITRPGDRFSKCSLFLPDAPRYNSVPILVESIKLPNQKVKKHRVRQAESPTWHKPATLQGPPTAQRNVGQPQIVSGAAISVPGISTNPTAGAHVLGTRVVGTIAESPRSTGTKDQKH</sequence>
<organism evidence="3 4">
    <name type="scientific">Hyaloscypha variabilis (strain UAMH 11265 / GT02V1 / F)</name>
    <name type="common">Meliniomyces variabilis</name>
    <dbReference type="NCBI Taxonomy" id="1149755"/>
    <lineage>
        <taxon>Eukaryota</taxon>
        <taxon>Fungi</taxon>
        <taxon>Dikarya</taxon>
        <taxon>Ascomycota</taxon>
        <taxon>Pezizomycotina</taxon>
        <taxon>Leotiomycetes</taxon>
        <taxon>Helotiales</taxon>
        <taxon>Hyaloscyphaceae</taxon>
        <taxon>Hyaloscypha</taxon>
        <taxon>Hyaloscypha variabilis</taxon>
    </lineage>
</organism>
<keyword evidence="2" id="KW-1133">Transmembrane helix</keyword>
<proteinExistence type="predicted"/>
<feature type="transmembrane region" description="Helical" evidence="2">
    <location>
        <begin position="32"/>
        <end position="51"/>
    </location>
</feature>
<keyword evidence="4" id="KW-1185">Reference proteome</keyword>
<keyword evidence="2" id="KW-0812">Transmembrane</keyword>
<reference evidence="3 4" key="1">
    <citation type="submission" date="2016-04" db="EMBL/GenBank/DDBJ databases">
        <title>A degradative enzymes factory behind the ericoid mycorrhizal symbiosis.</title>
        <authorList>
            <consortium name="DOE Joint Genome Institute"/>
            <person name="Martino E."/>
            <person name="Morin E."/>
            <person name="Grelet G."/>
            <person name="Kuo A."/>
            <person name="Kohler A."/>
            <person name="Daghino S."/>
            <person name="Barry K."/>
            <person name="Choi C."/>
            <person name="Cichocki N."/>
            <person name="Clum A."/>
            <person name="Copeland A."/>
            <person name="Hainaut M."/>
            <person name="Haridas S."/>
            <person name="Labutti K."/>
            <person name="Lindquist E."/>
            <person name="Lipzen A."/>
            <person name="Khouja H.-R."/>
            <person name="Murat C."/>
            <person name="Ohm R."/>
            <person name="Olson A."/>
            <person name="Spatafora J."/>
            <person name="Veneault-Fourrey C."/>
            <person name="Henrissat B."/>
            <person name="Grigoriev I."/>
            <person name="Martin F."/>
            <person name="Perotto S."/>
        </authorList>
    </citation>
    <scope>NUCLEOTIDE SEQUENCE [LARGE SCALE GENOMIC DNA]</scope>
    <source>
        <strain evidence="3 4">F</strain>
    </source>
</reference>
<dbReference type="AlphaFoldDB" id="A0A2J6QUF0"/>
<evidence type="ECO:0000256" key="2">
    <source>
        <dbReference type="SAM" id="Phobius"/>
    </source>
</evidence>
<feature type="region of interest" description="Disordered" evidence="1">
    <location>
        <begin position="294"/>
        <end position="319"/>
    </location>
</feature>
<name>A0A2J6QUF0_HYAVF</name>
<accession>A0A2J6QUF0</accession>
<evidence type="ECO:0000313" key="3">
    <source>
        <dbReference type="EMBL" id="PMD29882.1"/>
    </source>
</evidence>